<keyword evidence="3" id="KW-1185">Reference proteome</keyword>
<gene>
    <name evidence="2" type="ORF">NDU88_000595</name>
</gene>
<reference evidence="2" key="1">
    <citation type="journal article" date="2022" name="bioRxiv">
        <title>Sequencing and chromosome-scale assembly of the giantPleurodeles waltlgenome.</title>
        <authorList>
            <person name="Brown T."/>
            <person name="Elewa A."/>
            <person name="Iarovenko S."/>
            <person name="Subramanian E."/>
            <person name="Araus A.J."/>
            <person name="Petzold A."/>
            <person name="Susuki M."/>
            <person name="Suzuki K.-i.T."/>
            <person name="Hayashi T."/>
            <person name="Toyoda A."/>
            <person name="Oliveira C."/>
            <person name="Osipova E."/>
            <person name="Leigh N.D."/>
            <person name="Simon A."/>
            <person name="Yun M.H."/>
        </authorList>
    </citation>
    <scope>NUCLEOTIDE SEQUENCE</scope>
    <source>
        <strain evidence="2">20211129_DDA</strain>
        <tissue evidence="2">Liver</tissue>
    </source>
</reference>
<feature type="compositionally biased region" description="Low complexity" evidence="1">
    <location>
        <begin position="80"/>
        <end position="90"/>
    </location>
</feature>
<dbReference type="AlphaFoldDB" id="A0AAV7MQA0"/>
<sequence>METARPRMSGGNATTDVVVFPPMGRLSPGPALKRPVRAASRLLRGLAAHARCTSGGPPAGAELEQAGVRAGRGVKRLCPRPRGAPGWPAAPGGGGRGTAGCARPRASATDGRRSRE</sequence>
<evidence type="ECO:0000313" key="2">
    <source>
        <dbReference type="EMBL" id="KAJ1103168.1"/>
    </source>
</evidence>
<name>A0AAV7MQA0_PLEWA</name>
<proteinExistence type="predicted"/>
<dbReference type="Proteomes" id="UP001066276">
    <property type="component" value="Chromosome 9"/>
</dbReference>
<dbReference type="EMBL" id="JANPWB010000013">
    <property type="protein sequence ID" value="KAJ1103168.1"/>
    <property type="molecule type" value="Genomic_DNA"/>
</dbReference>
<protein>
    <submittedName>
        <fullName evidence="2">Uncharacterized protein</fullName>
    </submittedName>
</protein>
<evidence type="ECO:0000313" key="3">
    <source>
        <dbReference type="Proteomes" id="UP001066276"/>
    </source>
</evidence>
<comment type="caution">
    <text evidence="2">The sequence shown here is derived from an EMBL/GenBank/DDBJ whole genome shotgun (WGS) entry which is preliminary data.</text>
</comment>
<organism evidence="2 3">
    <name type="scientific">Pleurodeles waltl</name>
    <name type="common">Iberian ribbed newt</name>
    <dbReference type="NCBI Taxonomy" id="8319"/>
    <lineage>
        <taxon>Eukaryota</taxon>
        <taxon>Metazoa</taxon>
        <taxon>Chordata</taxon>
        <taxon>Craniata</taxon>
        <taxon>Vertebrata</taxon>
        <taxon>Euteleostomi</taxon>
        <taxon>Amphibia</taxon>
        <taxon>Batrachia</taxon>
        <taxon>Caudata</taxon>
        <taxon>Salamandroidea</taxon>
        <taxon>Salamandridae</taxon>
        <taxon>Pleurodelinae</taxon>
        <taxon>Pleurodeles</taxon>
    </lineage>
</organism>
<feature type="region of interest" description="Disordered" evidence="1">
    <location>
        <begin position="1"/>
        <end position="32"/>
    </location>
</feature>
<accession>A0AAV7MQA0</accession>
<feature type="region of interest" description="Disordered" evidence="1">
    <location>
        <begin position="75"/>
        <end position="116"/>
    </location>
</feature>
<evidence type="ECO:0000256" key="1">
    <source>
        <dbReference type="SAM" id="MobiDB-lite"/>
    </source>
</evidence>